<proteinExistence type="predicted"/>
<dbReference type="InterPro" id="IPR045659">
    <property type="entry name" value="LptD_2"/>
</dbReference>
<name>A0A381SC06_9ZZZZ</name>
<dbReference type="AlphaFoldDB" id="A0A381SC06"/>
<feature type="non-terminal residue" evidence="2">
    <location>
        <position position="1"/>
    </location>
</feature>
<feature type="domain" description="LPS-assembly protein LptD central" evidence="1">
    <location>
        <begin position="414"/>
        <end position="503"/>
    </location>
</feature>
<dbReference type="Pfam" id="PF19838">
    <property type="entry name" value="LptD_2"/>
    <property type="match status" value="1"/>
</dbReference>
<sequence>MESIKINGQEVRRLNENVRFVKTDKVILADNAAQYIKDDVLHLNGNTIMINGLDTLTCDSMVYWSKLDSGYAMGNVRYIQPEKDRKLTTDVFHYWQTDGYRGSSFFANGYTRIIETNRLMAANEIKYDDKFQLMILSENASVEDPTRGIFGDEMTIQYADSLLEMIYVNNNAFAYNDLNLKVEKNGSYQKFRDEMTSKEMIAHFQEDYISQLKLMKMATTLYHVVDDSLLAGENTVSGDTIRISFQEGEIKRLQVQGGALGEFNPEGENTRIDTTVFYGGEYIDYHIDEQLSFLSEGAFMEYEGTKLSSGEILVNWETNILDAMLVNEEYPTVQTKGESPMKGESMVFDLVAKHGRIVKGKTSLNQGFYHGKEVFRDDPNVFHVQNSKYTSCDLDNPHFYLGSRKMKMLPGDRVIAKPLWLHIYDVPIIGLPLAVFPNKGGQRQSGWIMPSFDSYKSIGTGFRNFGYYWAPNDYMDEKILVNFFDEQGIHISSNFKYKKRNGFHWYNFQY</sequence>
<dbReference type="PANTHER" id="PTHR30189:SF1">
    <property type="entry name" value="LPS-ASSEMBLY PROTEIN LPTD"/>
    <property type="match status" value="1"/>
</dbReference>
<evidence type="ECO:0000259" key="1">
    <source>
        <dbReference type="Pfam" id="PF19838"/>
    </source>
</evidence>
<protein>
    <recommendedName>
        <fullName evidence="1">LPS-assembly protein LptD central domain-containing protein</fullName>
    </recommendedName>
</protein>
<dbReference type="GO" id="GO:0009279">
    <property type="term" value="C:cell outer membrane"/>
    <property type="evidence" value="ECO:0007669"/>
    <property type="project" value="TreeGrafter"/>
</dbReference>
<dbReference type="EMBL" id="UINC01002861">
    <property type="protein sequence ID" value="SVA01029.1"/>
    <property type="molecule type" value="Genomic_DNA"/>
</dbReference>
<accession>A0A381SC06</accession>
<dbReference type="PANTHER" id="PTHR30189">
    <property type="entry name" value="LPS-ASSEMBLY PROTEIN"/>
    <property type="match status" value="1"/>
</dbReference>
<dbReference type="Gene3D" id="2.60.450.10">
    <property type="entry name" value="Lipopolysaccharide (LPS) transport protein A like domain"/>
    <property type="match status" value="1"/>
</dbReference>
<reference evidence="2" key="1">
    <citation type="submission" date="2018-05" db="EMBL/GenBank/DDBJ databases">
        <authorList>
            <person name="Lanie J.A."/>
            <person name="Ng W.-L."/>
            <person name="Kazmierczak K.M."/>
            <person name="Andrzejewski T.M."/>
            <person name="Davidsen T.M."/>
            <person name="Wayne K.J."/>
            <person name="Tettelin H."/>
            <person name="Glass J.I."/>
            <person name="Rusch D."/>
            <person name="Podicherti R."/>
            <person name="Tsui H.-C.T."/>
            <person name="Winkler M.E."/>
        </authorList>
    </citation>
    <scope>NUCLEOTIDE SEQUENCE</scope>
</reference>
<gene>
    <name evidence="2" type="ORF">METZ01_LOCUS53883</name>
</gene>
<organism evidence="2">
    <name type="scientific">marine metagenome</name>
    <dbReference type="NCBI Taxonomy" id="408172"/>
    <lineage>
        <taxon>unclassified sequences</taxon>
        <taxon>metagenomes</taxon>
        <taxon>ecological metagenomes</taxon>
    </lineage>
</organism>
<dbReference type="InterPro" id="IPR050218">
    <property type="entry name" value="LptD"/>
</dbReference>
<dbReference type="GO" id="GO:1990351">
    <property type="term" value="C:transporter complex"/>
    <property type="evidence" value="ECO:0007669"/>
    <property type="project" value="TreeGrafter"/>
</dbReference>
<evidence type="ECO:0000313" key="2">
    <source>
        <dbReference type="EMBL" id="SVA01029.1"/>
    </source>
</evidence>
<feature type="non-terminal residue" evidence="2">
    <location>
        <position position="510"/>
    </location>
</feature>